<feature type="region of interest" description="Disordered" evidence="6">
    <location>
        <begin position="116"/>
        <end position="148"/>
    </location>
</feature>
<dbReference type="PANTHER" id="PTHR42647:SF5">
    <property type="entry name" value="SBP (S-RIBONUCLEASE BINDING PROTEIN) FAMILY PROTEIN"/>
    <property type="match status" value="1"/>
</dbReference>
<dbReference type="PANTHER" id="PTHR42647">
    <property type="entry name" value="SBP (S-RIBONUCLEASE BINDING PROTEIN) FAMILY PROTEIN"/>
    <property type="match status" value="1"/>
</dbReference>
<gene>
    <name evidence="8" type="ORF">Zm00014a_009562</name>
</gene>
<proteinExistence type="predicted"/>
<name>A0A3L6EW66_MAIZE</name>
<dbReference type="Proteomes" id="UP000251960">
    <property type="component" value="Chromosome 4"/>
</dbReference>
<evidence type="ECO:0000256" key="1">
    <source>
        <dbReference type="ARBA" id="ARBA00022723"/>
    </source>
</evidence>
<dbReference type="Gene3D" id="3.30.40.10">
    <property type="entry name" value="Zinc/RING finger domain, C3HC4 (zinc finger)"/>
    <property type="match status" value="1"/>
</dbReference>
<keyword evidence="5" id="KW-0175">Coiled coil</keyword>
<dbReference type="GO" id="GO:0008270">
    <property type="term" value="F:zinc ion binding"/>
    <property type="evidence" value="ECO:0007669"/>
    <property type="project" value="UniProtKB-KW"/>
</dbReference>
<reference evidence="8" key="1">
    <citation type="journal article" date="2018" name="Nat. Genet.">
        <title>Extensive intraspecific gene order and gene structural variations between Mo17 and other maize genomes.</title>
        <authorList>
            <person name="Sun S."/>
            <person name="Zhou Y."/>
            <person name="Chen J."/>
            <person name="Shi J."/>
            <person name="Zhao H."/>
            <person name="Zhao H."/>
            <person name="Song W."/>
            <person name="Zhang M."/>
            <person name="Cui Y."/>
            <person name="Dong X."/>
            <person name="Liu H."/>
            <person name="Ma X."/>
            <person name="Jiao Y."/>
            <person name="Wang B."/>
            <person name="Wei X."/>
            <person name="Stein J.C."/>
            <person name="Glaubitz J.C."/>
            <person name="Lu F."/>
            <person name="Yu G."/>
            <person name="Liang C."/>
            <person name="Fengler K."/>
            <person name="Li B."/>
            <person name="Rafalski A."/>
            <person name="Schnable P.S."/>
            <person name="Ware D.H."/>
            <person name="Buckler E.S."/>
            <person name="Lai J."/>
        </authorList>
    </citation>
    <scope>NUCLEOTIDE SEQUENCE [LARGE SCALE GENOMIC DNA]</scope>
    <source>
        <tissue evidence="8">Seedling</tissue>
    </source>
</reference>
<protein>
    <recommendedName>
        <fullName evidence="7">RING-type domain-containing protein</fullName>
    </recommendedName>
</protein>
<keyword evidence="3" id="KW-0862">Zinc</keyword>
<evidence type="ECO:0000256" key="3">
    <source>
        <dbReference type="ARBA" id="ARBA00022833"/>
    </source>
</evidence>
<comment type="caution">
    <text evidence="8">The sequence shown here is derived from an EMBL/GenBank/DDBJ whole genome shotgun (WGS) entry which is preliminary data.</text>
</comment>
<keyword evidence="1" id="KW-0479">Metal-binding</keyword>
<evidence type="ECO:0000313" key="8">
    <source>
        <dbReference type="EMBL" id="PWZ25302.1"/>
    </source>
</evidence>
<feature type="compositionally biased region" description="Basic and acidic residues" evidence="6">
    <location>
        <begin position="12"/>
        <end position="26"/>
    </location>
</feature>
<feature type="compositionally biased region" description="Low complexity" evidence="6">
    <location>
        <begin position="134"/>
        <end position="143"/>
    </location>
</feature>
<evidence type="ECO:0000259" key="7">
    <source>
        <dbReference type="PROSITE" id="PS50089"/>
    </source>
</evidence>
<evidence type="ECO:0000256" key="4">
    <source>
        <dbReference type="PROSITE-ProRule" id="PRU00175"/>
    </source>
</evidence>
<dbReference type="Pfam" id="PF13920">
    <property type="entry name" value="zf-C3HC4_3"/>
    <property type="match status" value="1"/>
</dbReference>
<dbReference type="PIRSF" id="PIRSF036836">
    <property type="entry name" value="RNase_bind_SBP1"/>
    <property type="match status" value="1"/>
</dbReference>
<feature type="region of interest" description="Disordered" evidence="6">
    <location>
        <begin position="1"/>
        <end position="30"/>
    </location>
</feature>
<dbReference type="ExpressionAtlas" id="A0A3L6EW66">
    <property type="expression patterns" value="baseline and differential"/>
</dbReference>
<feature type="domain" description="RING-type" evidence="7">
    <location>
        <begin position="320"/>
        <end position="359"/>
    </location>
</feature>
<evidence type="ECO:0000256" key="2">
    <source>
        <dbReference type="ARBA" id="ARBA00022771"/>
    </source>
</evidence>
<organism evidence="8">
    <name type="scientific">Zea mays</name>
    <name type="common">Maize</name>
    <dbReference type="NCBI Taxonomy" id="4577"/>
    <lineage>
        <taxon>Eukaryota</taxon>
        <taxon>Viridiplantae</taxon>
        <taxon>Streptophyta</taxon>
        <taxon>Embryophyta</taxon>
        <taxon>Tracheophyta</taxon>
        <taxon>Spermatophyta</taxon>
        <taxon>Magnoliopsida</taxon>
        <taxon>Liliopsida</taxon>
        <taxon>Poales</taxon>
        <taxon>Poaceae</taxon>
        <taxon>PACMAD clade</taxon>
        <taxon>Panicoideae</taxon>
        <taxon>Andropogonodae</taxon>
        <taxon>Andropogoneae</taxon>
        <taxon>Tripsacinae</taxon>
        <taxon>Zea</taxon>
    </lineage>
</organism>
<dbReference type="AlphaFoldDB" id="A0A3L6EW66"/>
<evidence type="ECO:0000256" key="5">
    <source>
        <dbReference type="SAM" id="Coils"/>
    </source>
</evidence>
<keyword evidence="2 4" id="KW-0863">Zinc-finger</keyword>
<dbReference type="InterPro" id="IPR013083">
    <property type="entry name" value="Znf_RING/FYVE/PHD"/>
</dbReference>
<feature type="coiled-coil region" evidence="5">
    <location>
        <begin position="220"/>
        <end position="292"/>
    </location>
</feature>
<evidence type="ECO:0000256" key="6">
    <source>
        <dbReference type="SAM" id="MobiDB-lite"/>
    </source>
</evidence>
<dbReference type="InterPro" id="IPR001841">
    <property type="entry name" value="Znf_RING"/>
</dbReference>
<dbReference type="FunFam" id="3.30.40.10:FF:000543">
    <property type="entry name" value="S-ribonuclease binding protein SBP1"/>
    <property type="match status" value="1"/>
</dbReference>
<sequence>MAVQAQYPSDLLFHDRGEPERRKEMDMPTPPQLAGVSPAAVYFSGGGASGKSRRKRPREECVSLFTVQPQQSTAFASVALFQNHQIMVSSSLSPSPSPAATTLVSTGLRLAFDEQQQQLQQQDSKQTNAFGYPSSPSQSGSVSDELAAQVKRHDEEIDRFVREQVPSPFPCTTRLLSHRPPILTRRTVPGGVRSWSLTQGEQLRRAVGARLRRHSRAILAKAERSAAARLREKASEAEREARRGAELEERLARLRGEAGAWQAKALSEQAAAATLHAQLQQQAAARASAEEQLAAGGGDAGAAQSSSSAYVDPRRSDRACLGCRLRPASVVLIPCRHLPLCGECFAAGDADAAMACPVCLCVRTGSVEAILC</sequence>
<accession>A0A3L6EW66</accession>
<dbReference type="PROSITE" id="PS50089">
    <property type="entry name" value="ZF_RING_2"/>
    <property type="match status" value="1"/>
</dbReference>
<dbReference type="EMBL" id="NCVQ01000005">
    <property type="protein sequence ID" value="PWZ25302.1"/>
    <property type="molecule type" value="Genomic_DNA"/>
</dbReference>